<proteinExistence type="predicted"/>
<comment type="caution">
    <text evidence="1">The sequence shown here is derived from an EMBL/GenBank/DDBJ whole genome shotgun (WGS) entry which is preliminary data.</text>
</comment>
<gene>
    <name evidence="1" type="ORF">EIP91_009990</name>
</gene>
<evidence type="ECO:0000313" key="2">
    <source>
        <dbReference type="Proteomes" id="UP000292702"/>
    </source>
</evidence>
<dbReference type="OrthoDB" id="2757234at2759"/>
<keyword evidence="2" id="KW-1185">Reference proteome</keyword>
<sequence length="519" mass="59129">MLTLPPELLVEIFVLVLSGWKQSFWELHMAESHVRESFITAVDLSRVCKLFRTVALSAPILWNHVDMSRDVPAWIVSAMLERSSQASLRVEVNSMTDARILERESHRIKALVYYRRDERERDTYCMPMLQELYIDCESRSRSRQVPFVSSEFLLPRLRRLSLIGVHPRHASPFLLPALTHFRFYLYDPIPPLAVLIRALGNMPLLEKLVLGFDSDSVHWSSEGVQEVTLPRLRGLEVHQSHTACAILLRYLKFPASTFLSGGFTFFDDEMSRPAVMSAILSKLSGHGLLGPRPDIDELVITGASVCDSLRLGSTIEALKDETSVYSSSCDVRGASLPINEALRCLCNVPHLRFLSRIRHLTLQTPDNTINEIPEFPSTRLTLRLRNLRYLHLKYAPTLWYGLTRLHYRLAADPIPHTAPMPFPKLRYLDISNAPFRSKPPCIGTVDLGDEDFIFQLRDMLKIRRDAGVPLRSLCIWDPIDFNGEEDAQILKAYVEDVVEFGQTSPEPSTPGEYSDFEPT</sequence>
<evidence type="ECO:0000313" key="1">
    <source>
        <dbReference type="EMBL" id="TCD68706.1"/>
    </source>
</evidence>
<dbReference type="EMBL" id="RWJN01000059">
    <property type="protein sequence ID" value="TCD68706.1"/>
    <property type="molecule type" value="Genomic_DNA"/>
</dbReference>
<name>A0A4R0RM82_9APHY</name>
<accession>A0A4R0RM82</accession>
<dbReference type="STRING" id="92696.A0A4R0RM82"/>
<organism evidence="1 2">
    <name type="scientific">Steccherinum ochraceum</name>
    <dbReference type="NCBI Taxonomy" id="92696"/>
    <lineage>
        <taxon>Eukaryota</taxon>
        <taxon>Fungi</taxon>
        <taxon>Dikarya</taxon>
        <taxon>Basidiomycota</taxon>
        <taxon>Agaricomycotina</taxon>
        <taxon>Agaricomycetes</taxon>
        <taxon>Polyporales</taxon>
        <taxon>Steccherinaceae</taxon>
        <taxon>Steccherinum</taxon>
    </lineage>
</organism>
<protein>
    <submittedName>
        <fullName evidence="1">Uncharacterized protein</fullName>
    </submittedName>
</protein>
<dbReference type="AlphaFoldDB" id="A0A4R0RM82"/>
<reference evidence="1 2" key="1">
    <citation type="submission" date="2018-11" db="EMBL/GenBank/DDBJ databases">
        <title>Genome assembly of Steccherinum ochraceum LE-BIN_3174, the white-rot fungus of the Steccherinaceae family (The Residual Polyporoid clade, Polyporales, Basidiomycota).</title>
        <authorList>
            <person name="Fedorova T.V."/>
            <person name="Glazunova O.A."/>
            <person name="Landesman E.O."/>
            <person name="Moiseenko K.V."/>
            <person name="Psurtseva N.V."/>
            <person name="Savinova O.S."/>
            <person name="Shakhova N.V."/>
            <person name="Tyazhelova T.V."/>
            <person name="Vasina D.V."/>
        </authorList>
    </citation>
    <scope>NUCLEOTIDE SEQUENCE [LARGE SCALE GENOMIC DNA]</scope>
    <source>
        <strain evidence="1 2">LE-BIN_3174</strain>
    </source>
</reference>
<dbReference type="SUPFAM" id="SSF52047">
    <property type="entry name" value="RNI-like"/>
    <property type="match status" value="1"/>
</dbReference>
<dbReference type="Proteomes" id="UP000292702">
    <property type="component" value="Unassembled WGS sequence"/>
</dbReference>